<dbReference type="Gene3D" id="2.130.10.10">
    <property type="entry name" value="YVTN repeat-like/Quinoprotein amine dehydrogenase"/>
    <property type="match status" value="1"/>
</dbReference>
<feature type="non-terminal residue" evidence="6">
    <location>
        <position position="1"/>
    </location>
</feature>
<dbReference type="Pfam" id="PF00400">
    <property type="entry name" value="WD40"/>
    <property type="match status" value="4"/>
</dbReference>
<keyword evidence="2 5" id="KW-0853">WD repeat</keyword>
<dbReference type="PRINTS" id="PR00320">
    <property type="entry name" value="GPROTEINBRPT"/>
</dbReference>
<evidence type="ECO:0000313" key="7">
    <source>
        <dbReference type="Proteomes" id="UP000324897"/>
    </source>
</evidence>
<dbReference type="InterPro" id="IPR050844">
    <property type="entry name" value="Coatomer_complex_subunit"/>
</dbReference>
<feature type="repeat" description="WD" evidence="5">
    <location>
        <begin position="35"/>
        <end position="67"/>
    </location>
</feature>
<dbReference type="PANTHER" id="PTHR19876:SF35">
    <property type="entry name" value="COATOMER WD ASSOCIATED REGION DOMAIN-CONTAINING PROTEIN"/>
    <property type="match status" value="1"/>
</dbReference>
<keyword evidence="3" id="KW-0677">Repeat</keyword>
<dbReference type="PANTHER" id="PTHR19876">
    <property type="entry name" value="COATOMER"/>
    <property type="match status" value="1"/>
</dbReference>
<evidence type="ECO:0000256" key="2">
    <source>
        <dbReference type="ARBA" id="ARBA00022574"/>
    </source>
</evidence>
<comment type="subcellular location">
    <subcellularLocation>
        <location evidence="1">Cytoplasmic vesicle membrane</location>
    </subcellularLocation>
</comment>
<dbReference type="GO" id="GO:0006891">
    <property type="term" value="P:intra-Golgi vesicle-mediated transport"/>
    <property type="evidence" value="ECO:0007669"/>
    <property type="project" value="TreeGrafter"/>
</dbReference>
<protein>
    <submittedName>
        <fullName evidence="6">Uncharacterized protein</fullName>
    </submittedName>
</protein>
<gene>
    <name evidence="6" type="ORF">EJB05_27286</name>
</gene>
<evidence type="ECO:0000256" key="3">
    <source>
        <dbReference type="ARBA" id="ARBA00022737"/>
    </source>
</evidence>
<sequence length="233" mass="26494">YVAKFVAREEWIVAGGDRGHIHVHSYDESQDATSFEAHNGRIMSLAVHPTDSYLLSSSHDDHLIKLWHWDPYWNFDKGSWECARTFQGHSSRVSQVIFNPDDNGSFASASWDCTAKLWSLKSDMSNAITLDDHSASILCVGYVIGDDREHLITGSKDGTAQIWDLGTKTCIENLRRHGNHISAVYCHPKHHKLMTGSLDGTVRIWDFTTYRLENIIDFNLGEVYDFGYIEESQ</sequence>
<dbReference type="GO" id="GO:0030126">
    <property type="term" value="C:COPI vesicle coat"/>
    <property type="evidence" value="ECO:0007669"/>
    <property type="project" value="TreeGrafter"/>
</dbReference>
<evidence type="ECO:0000313" key="6">
    <source>
        <dbReference type="EMBL" id="TVU24826.1"/>
    </source>
</evidence>
<evidence type="ECO:0000256" key="4">
    <source>
        <dbReference type="ARBA" id="ARBA00023329"/>
    </source>
</evidence>
<dbReference type="OrthoDB" id="2150324at2759"/>
<dbReference type="GO" id="GO:0006890">
    <property type="term" value="P:retrograde vesicle-mediated transport, Golgi to endoplasmic reticulum"/>
    <property type="evidence" value="ECO:0007669"/>
    <property type="project" value="TreeGrafter"/>
</dbReference>
<dbReference type="InterPro" id="IPR001680">
    <property type="entry name" value="WD40_rpt"/>
</dbReference>
<dbReference type="SMART" id="SM00320">
    <property type="entry name" value="WD40"/>
    <property type="match status" value="4"/>
</dbReference>
<keyword evidence="4" id="KW-0968">Cytoplasmic vesicle</keyword>
<dbReference type="AlphaFoldDB" id="A0A5J9UMN6"/>
<name>A0A5J9UMN6_9POAL</name>
<dbReference type="InterPro" id="IPR020472">
    <property type="entry name" value="WD40_PAC1"/>
</dbReference>
<dbReference type="SUPFAM" id="SSF50978">
    <property type="entry name" value="WD40 repeat-like"/>
    <property type="match status" value="1"/>
</dbReference>
<comment type="caution">
    <text evidence="6">The sequence shown here is derived from an EMBL/GenBank/DDBJ whole genome shotgun (WGS) entry which is preliminary data.</text>
</comment>
<dbReference type="InterPro" id="IPR019775">
    <property type="entry name" value="WD40_repeat_CS"/>
</dbReference>
<keyword evidence="7" id="KW-1185">Reference proteome</keyword>
<dbReference type="GO" id="GO:0006888">
    <property type="term" value="P:endoplasmic reticulum to Golgi vesicle-mediated transport"/>
    <property type="evidence" value="ECO:0007669"/>
    <property type="project" value="TreeGrafter"/>
</dbReference>
<dbReference type="PROSITE" id="PS50082">
    <property type="entry name" value="WD_REPEATS_2"/>
    <property type="match status" value="4"/>
</dbReference>
<feature type="repeat" description="WD" evidence="5">
    <location>
        <begin position="86"/>
        <end position="128"/>
    </location>
</feature>
<dbReference type="Proteomes" id="UP000324897">
    <property type="component" value="Chromosome 2"/>
</dbReference>
<evidence type="ECO:0000256" key="5">
    <source>
        <dbReference type="PROSITE-ProRule" id="PRU00221"/>
    </source>
</evidence>
<dbReference type="PROSITE" id="PS50294">
    <property type="entry name" value="WD_REPEATS_REGION"/>
    <property type="match status" value="3"/>
</dbReference>
<dbReference type="PROSITE" id="PS00678">
    <property type="entry name" value="WD_REPEATS_1"/>
    <property type="match status" value="2"/>
</dbReference>
<dbReference type="InterPro" id="IPR036322">
    <property type="entry name" value="WD40_repeat_dom_sf"/>
</dbReference>
<accession>A0A5J9UMN6</accession>
<feature type="repeat" description="WD" evidence="5">
    <location>
        <begin position="130"/>
        <end position="173"/>
    </location>
</feature>
<organism evidence="6 7">
    <name type="scientific">Eragrostis curvula</name>
    <name type="common">weeping love grass</name>
    <dbReference type="NCBI Taxonomy" id="38414"/>
    <lineage>
        <taxon>Eukaryota</taxon>
        <taxon>Viridiplantae</taxon>
        <taxon>Streptophyta</taxon>
        <taxon>Embryophyta</taxon>
        <taxon>Tracheophyta</taxon>
        <taxon>Spermatophyta</taxon>
        <taxon>Magnoliopsida</taxon>
        <taxon>Liliopsida</taxon>
        <taxon>Poales</taxon>
        <taxon>Poaceae</taxon>
        <taxon>PACMAD clade</taxon>
        <taxon>Chloridoideae</taxon>
        <taxon>Eragrostideae</taxon>
        <taxon>Eragrostidinae</taxon>
        <taxon>Eragrostis</taxon>
    </lineage>
</organism>
<dbReference type="EMBL" id="RWGY01000013">
    <property type="protein sequence ID" value="TVU24826.1"/>
    <property type="molecule type" value="Genomic_DNA"/>
</dbReference>
<feature type="non-terminal residue" evidence="6">
    <location>
        <position position="233"/>
    </location>
</feature>
<reference evidence="6 7" key="1">
    <citation type="journal article" date="2019" name="Sci. Rep.">
        <title>A high-quality genome of Eragrostis curvula grass provides insights into Poaceae evolution and supports new strategies to enhance forage quality.</title>
        <authorList>
            <person name="Carballo J."/>
            <person name="Santos B.A.C.M."/>
            <person name="Zappacosta D."/>
            <person name="Garbus I."/>
            <person name="Selva J.P."/>
            <person name="Gallo C.A."/>
            <person name="Diaz A."/>
            <person name="Albertini E."/>
            <person name="Caccamo M."/>
            <person name="Echenique V."/>
        </authorList>
    </citation>
    <scope>NUCLEOTIDE SEQUENCE [LARGE SCALE GENOMIC DNA]</scope>
    <source>
        <strain evidence="7">cv. Victoria</strain>
        <tissue evidence="6">Leaf</tissue>
    </source>
</reference>
<evidence type="ECO:0000256" key="1">
    <source>
        <dbReference type="ARBA" id="ARBA00004156"/>
    </source>
</evidence>
<proteinExistence type="predicted"/>
<dbReference type="InterPro" id="IPR015943">
    <property type="entry name" value="WD40/YVTN_repeat-like_dom_sf"/>
</dbReference>
<dbReference type="GO" id="GO:0006886">
    <property type="term" value="P:intracellular protein transport"/>
    <property type="evidence" value="ECO:0007669"/>
    <property type="project" value="TreeGrafter"/>
</dbReference>
<dbReference type="Gramene" id="TVU24826">
    <property type="protein sequence ID" value="TVU24826"/>
    <property type="gene ID" value="EJB05_27286"/>
</dbReference>
<feature type="repeat" description="WD" evidence="5">
    <location>
        <begin position="174"/>
        <end position="215"/>
    </location>
</feature>